<proteinExistence type="predicted"/>
<sequence length="66" mass="7753">PVVCLNLQQRDHHLPTILLQLRPLPRHAEQRARVHEAPRRPEVAQREGHGLYRLNMGHNQGNRRSK</sequence>
<protein>
    <submittedName>
        <fullName evidence="2">Potassium voltage-gated channel protein eag</fullName>
    </submittedName>
</protein>
<feature type="non-terminal residue" evidence="2">
    <location>
        <position position="66"/>
    </location>
</feature>
<comment type="caution">
    <text evidence="2">The sequence shown here is derived from an EMBL/GenBank/DDBJ whole genome shotgun (WGS) entry which is preliminary data.</text>
</comment>
<organism evidence="2 3">
    <name type="scientific">Biomphalaria pfeifferi</name>
    <name type="common">Bloodfluke planorb</name>
    <name type="synonym">Freshwater snail</name>
    <dbReference type="NCBI Taxonomy" id="112525"/>
    <lineage>
        <taxon>Eukaryota</taxon>
        <taxon>Metazoa</taxon>
        <taxon>Spiralia</taxon>
        <taxon>Lophotrochozoa</taxon>
        <taxon>Mollusca</taxon>
        <taxon>Gastropoda</taxon>
        <taxon>Heterobranchia</taxon>
        <taxon>Euthyneura</taxon>
        <taxon>Panpulmonata</taxon>
        <taxon>Hygrophila</taxon>
        <taxon>Lymnaeoidea</taxon>
        <taxon>Planorbidae</taxon>
        <taxon>Biomphalaria</taxon>
    </lineage>
</organism>
<reference evidence="2" key="2">
    <citation type="submission" date="2023-04" db="EMBL/GenBank/DDBJ databases">
        <authorList>
            <person name="Bu L."/>
            <person name="Lu L."/>
            <person name="Laidemitt M.R."/>
            <person name="Zhang S.M."/>
            <person name="Mutuku M."/>
            <person name="Mkoji G."/>
            <person name="Steinauer M."/>
            <person name="Loker E.S."/>
        </authorList>
    </citation>
    <scope>NUCLEOTIDE SEQUENCE</scope>
    <source>
        <strain evidence="2">KasaAsao</strain>
        <tissue evidence="2">Whole Snail</tissue>
    </source>
</reference>
<gene>
    <name evidence="2" type="ORF">Bpfe_020212</name>
</gene>
<feature type="region of interest" description="Disordered" evidence="1">
    <location>
        <begin position="29"/>
        <end position="66"/>
    </location>
</feature>
<dbReference type="Proteomes" id="UP001233172">
    <property type="component" value="Unassembled WGS sequence"/>
</dbReference>
<keyword evidence="3" id="KW-1185">Reference proteome</keyword>
<evidence type="ECO:0000313" key="3">
    <source>
        <dbReference type="Proteomes" id="UP001233172"/>
    </source>
</evidence>
<reference evidence="2" key="1">
    <citation type="journal article" date="2023" name="PLoS Negl. Trop. Dis.">
        <title>A genome sequence for Biomphalaria pfeifferi, the major vector snail for the human-infecting parasite Schistosoma mansoni.</title>
        <authorList>
            <person name="Bu L."/>
            <person name="Lu L."/>
            <person name="Laidemitt M.R."/>
            <person name="Zhang S.M."/>
            <person name="Mutuku M."/>
            <person name="Mkoji G."/>
            <person name="Steinauer M."/>
            <person name="Loker E.S."/>
        </authorList>
    </citation>
    <scope>NUCLEOTIDE SEQUENCE</scope>
    <source>
        <strain evidence="2">KasaAsao</strain>
    </source>
</reference>
<feature type="non-terminal residue" evidence="2">
    <location>
        <position position="1"/>
    </location>
</feature>
<accession>A0AAD8F4G6</accession>
<name>A0AAD8F4G6_BIOPF</name>
<evidence type="ECO:0000256" key="1">
    <source>
        <dbReference type="SAM" id="MobiDB-lite"/>
    </source>
</evidence>
<evidence type="ECO:0000313" key="2">
    <source>
        <dbReference type="EMBL" id="KAK0050328.1"/>
    </source>
</evidence>
<dbReference type="AlphaFoldDB" id="A0AAD8F4G6"/>
<feature type="compositionally biased region" description="Basic and acidic residues" evidence="1">
    <location>
        <begin position="29"/>
        <end position="50"/>
    </location>
</feature>
<dbReference type="EMBL" id="JASAOG010000115">
    <property type="protein sequence ID" value="KAK0050328.1"/>
    <property type="molecule type" value="Genomic_DNA"/>
</dbReference>